<dbReference type="AlphaFoldDB" id="A0A6G8Q9M3"/>
<dbReference type="Proteomes" id="UP000501452">
    <property type="component" value="Chromosome"/>
</dbReference>
<name>A0A6G8Q9M3_9ACTN</name>
<proteinExistence type="predicted"/>
<keyword evidence="2" id="KW-1185">Reference proteome</keyword>
<protein>
    <submittedName>
        <fullName evidence="1">Uncharacterized protein</fullName>
    </submittedName>
</protein>
<gene>
    <name evidence="1" type="ORF">GBA63_11220</name>
</gene>
<organism evidence="1 2">
    <name type="scientific">Rubrobacter tropicus</name>
    <dbReference type="NCBI Taxonomy" id="2653851"/>
    <lineage>
        <taxon>Bacteria</taxon>
        <taxon>Bacillati</taxon>
        <taxon>Actinomycetota</taxon>
        <taxon>Rubrobacteria</taxon>
        <taxon>Rubrobacterales</taxon>
        <taxon>Rubrobacteraceae</taxon>
        <taxon>Rubrobacter</taxon>
    </lineage>
</organism>
<sequence length="195" mass="21927">MKTFVRVTTLLAVLVLCLDAYLLYGFYQEDRAIPEARAVKVSNQVSHQIPNRDGGAGRDQAEYLDRIGEIQAGSVDAFLDSNARLLRYDNLTAEDVDELEANYLALKDYRRQADELSPPEKYEGQYESFDFALGDLHYAAELAYRLAADPISATQADFDAYALHVDRAGEHLRRSNEVLGREFETIEGVRMPTVG</sequence>
<dbReference type="EMBL" id="CP045119">
    <property type="protein sequence ID" value="QIN83149.1"/>
    <property type="molecule type" value="Genomic_DNA"/>
</dbReference>
<evidence type="ECO:0000313" key="1">
    <source>
        <dbReference type="EMBL" id="QIN83149.1"/>
    </source>
</evidence>
<evidence type="ECO:0000313" key="2">
    <source>
        <dbReference type="Proteomes" id="UP000501452"/>
    </source>
</evidence>
<dbReference type="KEGG" id="rub:GBA63_11220"/>
<accession>A0A6G8Q9M3</accession>
<reference evidence="1 2" key="1">
    <citation type="submission" date="2019-10" db="EMBL/GenBank/DDBJ databases">
        <title>Rubrobacter sp nov SCSIO 52090 isolated from a deep-sea sediment in the South China Sea.</title>
        <authorList>
            <person name="Chen R.W."/>
        </authorList>
    </citation>
    <scope>NUCLEOTIDE SEQUENCE [LARGE SCALE GENOMIC DNA]</scope>
    <source>
        <strain evidence="1 2">SCSIO 52909</strain>
    </source>
</reference>
<dbReference type="RefSeq" id="WP_166176159.1">
    <property type="nucleotide sequence ID" value="NZ_CP045119.1"/>
</dbReference>